<dbReference type="AlphaFoldDB" id="A0A7M7GFA9"/>
<evidence type="ECO:0000313" key="5">
    <source>
        <dbReference type="EnsemblMetazoa" id="XP_003723558"/>
    </source>
</evidence>
<name>A0A7M7GFA9_STRPU</name>
<dbReference type="GeneID" id="100889729"/>
<dbReference type="OMA" id="NDHVENH"/>
<sequence>MTSETCEICGQEGFVGEAEVRTHMLLVHEENSGSCPLCDLAHVSVEELAYHMNTAHRHVLSPTYAAKLSSSSYRTESHAHDTRDDDVVVAEEVQEENSLIYIEDYFAEPSGIKLKNGDSVDQHKKDIHVASVDDADVAQENGNETDVNHNMSDREDGSHLRQSMDVNGSLHDLFAESSVSVGGGESSLLNGHENGQEEPETECMIIDESKEGFKERKIISLEAGRTGPGEETPQDQKQNDRKRGRKEPDVRPKDTRQSQILQYAERRNSHQSLDTQASSRSGNESVASETSSPFRKLFRTLTGRTAEIDVEDRKEKSGIWVDLTNDSEPDLLDDDSFEFIEDALPAEEIQWDNIPSTSSDANPCSTSTPTKAKSKSAEDAKAKTQNPDKPTLLSLSQSSKNVQSPILCPICGLGSYDTDFLYSHINTEHPEGAVGETSTGNRPHDNGAVGGGDITCPVCGLVGLGTNEMNAHVEGHFVEGPSAGDDGASTSRSGQTEMTDMDRRLAEQLAEDERRERERKEEEEFKKLQAKYGTDGKGNIRKQSERNSSKAVWRGQMTPFDYHQQKQALQETMATGVDSGQSRTKDIIPRLLDYYNNKVHGVSFARLSYNLDHFSSSMGDSGWGCGYRNIQMMLSALVEEPRFKQVVFNGRKDIPSIPRIQLLIEDAWSKGFDAQGRDQLKGKVHNTRKWIGATEVVAMFSALRIKCRLFDFHAPSGQNGTHPRLFAWIRDYFGKPSMLSMESSVRSNKLPLYFQHEGHSRTIVGYDMMKDKSTRILLFDPSHRVADANALRRGDITGHSLKSMRKTLNQMKAKQYQIVCIEGIITSDQEYEKCKLLTSQRIL</sequence>
<dbReference type="RefSeq" id="XP_003723558.2">
    <property type="nucleotide sequence ID" value="XM_003723510.3"/>
</dbReference>
<evidence type="ECO:0000259" key="4">
    <source>
        <dbReference type="SMART" id="SM00355"/>
    </source>
</evidence>
<feature type="compositionally biased region" description="Polar residues" evidence="3">
    <location>
        <begin position="353"/>
        <end position="364"/>
    </location>
</feature>
<accession>A0A7M7GFA9</accession>
<feature type="compositionally biased region" description="Basic and acidic residues" evidence="3">
    <location>
        <begin position="500"/>
        <end position="527"/>
    </location>
</feature>
<feature type="compositionally biased region" description="Polar residues" evidence="3">
    <location>
        <begin position="140"/>
        <end position="150"/>
    </location>
</feature>
<feature type="compositionally biased region" description="Polar residues" evidence="3">
    <location>
        <begin position="270"/>
        <end position="293"/>
    </location>
</feature>
<dbReference type="Gene3D" id="3.90.70.130">
    <property type="match status" value="1"/>
</dbReference>
<protein>
    <recommendedName>
        <fullName evidence="4">C2H2-type domain-containing protein</fullName>
    </recommendedName>
</protein>
<evidence type="ECO:0000256" key="1">
    <source>
        <dbReference type="ARBA" id="ARBA00008552"/>
    </source>
</evidence>
<dbReference type="SMART" id="SM00355">
    <property type="entry name" value="ZnF_C2H2"/>
    <property type="match status" value="4"/>
</dbReference>
<comment type="similarity">
    <text evidence="1">Belongs to the peptidase C78 family.</text>
</comment>
<feature type="domain" description="C2H2-type" evidence="4">
    <location>
        <begin position="4"/>
        <end position="28"/>
    </location>
</feature>
<feature type="region of interest" description="Disordered" evidence="3">
    <location>
        <begin position="476"/>
        <end position="552"/>
    </location>
</feature>
<dbReference type="PANTHER" id="PTHR48153">
    <property type="entry name" value="UFM1-SPECIFIC PROTEASE 2"/>
    <property type="match status" value="1"/>
</dbReference>
<reference evidence="6" key="1">
    <citation type="submission" date="2015-02" db="EMBL/GenBank/DDBJ databases">
        <title>Genome sequencing for Strongylocentrotus purpuratus.</title>
        <authorList>
            <person name="Murali S."/>
            <person name="Liu Y."/>
            <person name="Vee V."/>
            <person name="English A."/>
            <person name="Wang M."/>
            <person name="Skinner E."/>
            <person name="Han Y."/>
            <person name="Muzny D.M."/>
            <person name="Worley K.C."/>
            <person name="Gibbs R.A."/>
        </authorList>
    </citation>
    <scope>NUCLEOTIDE SEQUENCE</scope>
</reference>
<dbReference type="Pfam" id="PF07910">
    <property type="entry name" value="Peptidase_C78"/>
    <property type="match status" value="1"/>
</dbReference>
<dbReference type="EnsemblMetazoa" id="XM_003723510">
    <property type="protein sequence ID" value="XP_003723558"/>
    <property type="gene ID" value="LOC100889729"/>
</dbReference>
<dbReference type="InterPro" id="IPR013087">
    <property type="entry name" value="Znf_C2H2_type"/>
</dbReference>
<evidence type="ECO:0000256" key="2">
    <source>
        <dbReference type="ARBA" id="ARBA00022801"/>
    </source>
</evidence>
<reference evidence="5" key="2">
    <citation type="submission" date="2021-01" db="UniProtKB">
        <authorList>
            <consortium name="EnsemblMetazoa"/>
        </authorList>
    </citation>
    <scope>IDENTIFICATION</scope>
</reference>
<feature type="domain" description="C2H2-type" evidence="4">
    <location>
        <begin position="406"/>
        <end position="429"/>
    </location>
</feature>
<dbReference type="KEGG" id="spu:100889729"/>
<dbReference type="FunCoup" id="A0A7M7GFA9">
    <property type="interactions" value="866"/>
</dbReference>
<feature type="domain" description="C2H2-type" evidence="4">
    <location>
        <begin position="33"/>
        <end position="56"/>
    </location>
</feature>
<dbReference type="Gene3D" id="3.30.160.60">
    <property type="entry name" value="Classic Zinc Finger"/>
    <property type="match status" value="1"/>
</dbReference>
<feature type="region of interest" description="Disordered" evidence="3">
    <location>
        <begin position="132"/>
        <end position="162"/>
    </location>
</feature>
<organism evidence="5 6">
    <name type="scientific">Strongylocentrotus purpuratus</name>
    <name type="common">Purple sea urchin</name>
    <dbReference type="NCBI Taxonomy" id="7668"/>
    <lineage>
        <taxon>Eukaryota</taxon>
        <taxon>Metazoa</taxon>
        <taxon>Echinodermata</taxon>
        <taxon>Eleutherozoa</taxon>
        <taxon>Echinozoa</taxon>
        <taxon>Echinoidea</taxon>
        <taxon>Euechinoidea</taxon>
        <taxon>Echinacea</taxon>
        <taxon>Camarodonta</taxon>
        <taxon>Echinidea</taxon>
        <taxon>Strongylocentrotidae</taxon>
        <taxon>Strongylocentrotus</taxon>
    </lineage>
</organism>
<feature type="compositionally biased region" description="Polar residues" evidence="3">
    <location>
        <begin position="384"/>
        <end position="398"/>
    </location>
</feature>
<dbReference type="CTD" id="221302"/>
<dbReference type="InParanoid" id="A0A7M7GFA9"/>
<dbReference type="OrthoDB" id="288987at2759"/>
<feature type="region of interest" description="Disordered" evidence="3">
    <location>
        <begin position="350"/>
        <end position="398"/>
    </location>
</feature>
<feature type="compositionally biased region" description="Polar residues" evidence="3">
    <location>
        <begin position="488"/>
        <end position="498"/>
    </location>
</feature>
<dbReference type="Proteomes" id="UP000007110">
    <property type="component" value="Unassembled WGS sequence"/>
</dbReference>
<dbReference type="PANTHER" id="PTHR48153:SF4">
    <property type="entry name" value="UBIQUITIN CARBOXYL-TERMINAL HYDROLASE MUG105"/>
    <property type="match status" value="1"/>
</dbReference>
<dbReference type="GO" id="GO:0071567">
    <property type="term" value="F:deUFMylase activity"/>
    <property type="evidence" value="ECO:0007669"/>
    <property type="project" value="UniProtKB-ARBA"/>
</dbReference>
<evidence type="ECO:0000313" key="6">
    <source>
        <dbReference type="Proteomes" id="UP000007110"/>
    </source>
</evidence>
<feature type="region of interest" description="Disordered" evidence="3">
    <location>
        <begin position="179"/>
        <end position="201"/>
    </location>
</feature>
<dbReference type="InterPro" id="IPR012462">
    <property type="entry name" value="UFSP1/2_DUB_cat"/>
</dbReference>
<feature type="compositionally biased region" description="Basic and acidic residues" evidence="3">
    <location>
        <begin position="237"/>
        <end position="256"/>
    </location>
</feature>
<proteinExistence type="inferred from homology"/>
<keyword evidence="6" id="KW-1185">Reference proteome</keyword>
<feature type="region of interest" description="Disordered" evidence="3">
    <location>
        <begin position="221"/>
        <end position="293"/>
    </location>
</feature>
<feature type="domain" description="C2H2-type" evidence="4">
    <location>
        <begin position="454"/>
        <end position="476"/>
    </location>
</feature>
<keyword evidence="2" id="KW-0378">Hydrolase</keyword>
<evidence type="ECO:0000256" key="3">
    <source>
        <dbReference type="SAM" id="MobiDB-lite"/>
    </source>
</evidence>